<dbReference type="InParanoid" id="A0A0D0E552"/>
<dbReference type="Proteomes" id="UP000054538">
    <property type="component" value="Unassembled WGS sequence"/>
</dbReference>
<dbReference type="EMBL" id="KN824852">
    <property type="protein sequence ID" value="KIK99696.1"/>
    <property type="molecule type" value="Genomic_DNA"/>
</dbReference>
<accession>A0A0D0E552</accession>
<keyword evidence="2" id="KW-1185">Reference proteome</keyword>
<gene>
    <name evidence="1" type="ORF">PAXRUDRAFT_822466</name>
</gene>
<protein>
    <submittedName>
        <fullName evidence="1">Uncharacterized protein</fullName>
    </submittedName>
</protein>
<evidence type="ECO:0000313" key="2">
    <source>
        <dbReference type="Proteomes" id="UP000054538"/>
    </source>
</evidence>
<organism evidence="1 2">
    <name type="scientific">Paxillus rubicundulus Ve08.2h10</name>
    <dbReference type="NCBI Taxonomy" id="930991"/>
    <lineage>
        <taxon>Eukaryota</taxon>
        <taxon>Fungi</taxon>
        <taxon>Dikarya</taxon>
        <taxon>Basidiomycota</taxon>
        <taxon>Agaricomycotina</taxon>
        <taxon>Agaricomycetes</taxon>
        <taxon>Agaricomycetidae</taxon>
        <taxon>Boletales</taxon>
        <taxon>Paxilineae</taxon>
        <taxon>Paxillaceae</taxon>
        <taxon>Paxillus</taxon>
    </lineage>
</organism>
<proteinExistence type="predicted"/>
<reference evidence="1 2" key="1">
    <citation type="submission" date="2014-04" db="EMBL/GenBank/DDBJ databases">
        <authorList>
            <consortium name="DOE Joint Genome Institute"/>
            <person name="Kuo A."/>
            <person name="Kohler A."/>
            <person name="Jargeat P."/>
            <person name="Nagy L.G."/>
            <person name="Floudas D."/>
            <person name="Copeland A."/>
            <person name="Barry K.W."/>
            <person name="Cichocki N."/>
            <person name="Veneault-Fourrey C."/>
            <person name="LaButti K."/>
            <person name="Lindquist E.A."/>
            <person name="Lipzen A."/>
            <person name="Lundell T."/>
            <person name="Morin E."/>
            <person name="Murat C."/>
            <person name="Sun H."/>
            <person name="Tunlid A."/>
            <person name="Henrissat B."/>
            <person name="Grigoriev I.V."/>
            <person name="Hibbett D.S."/>
            <person name="Martin F."/>
            <person name="Nordberg H.P."/>
            <person name="Cantor M.N."/>
            <person name="Hua S.X."/>
        </authorList>
    </citation>
    <scope>NUCLEOTIDE SEQUENCE [LARGE SCALE GENOMIC DNA]</scope>
    <source>
        <strain evidence="1 2">Ve08.2h10</strain>
    </source>
</reference>
<name>A0A0D0E552_9AGAM</name>
<sequence length="67" mass="7886">MEGTSCLFQELKHRARRLIFSRHREPVAQHTPRTSTLLLYINREIGPYEWIAMVNIIYRLVVSSTEG</sequence>
<dbReference type="AlphaFoldDB" id="A0A0D0E552"/>
<evidence type="ECO:0000313" key="1">
    <source>
        <dbReference type="EMBL" id="KIK99696.1"/>
    </source>
</evidence>
<dbReference type="HOGENOM" id="CLU_2813137_0_0_1"/>
<reference evidence="2" key="2">
    <citation type="submission" date="2015-01" db="EMBL/GenBank/DDBJ databases">
        <title>Evolutionary Origins and Diversification of the Mycorrhizal Mutualists.</title>
        <authorList>
            <consortium name="DOE Joint Genome Institute"/>
            <consortium name="Mycorrhizal Genomics Consortium"/>
            <person name="Kohler A."/>
            <person name="Kuo A."/>
            <person name="Nagy L.G."/>
            <person name="Floudas D."/>
            <person name="Copeland A."/>
            <person name="Barry K.W."/>
            <person name="Cichocki N."/>
            <person name="Veneault-Fourrey C."/>
            <person name="LaButti K."/>
            <person name="Lindquist E.A."/>
            <person name="Lipzen A."/>
            <person name="Lundell T."/>
            <person name="Morin E."/>
            <person name="Murat C."/>
            <person name="Riley R."/>
            <person name="Ohm R."/>
            <person name="Sun H."/>
            <person name="Tunlid A."/>
            <person name="Henrissat B."/>
            <person name="Grigoriev I.V."/>
            <person name="Hibbett D.S."/>
            <person name="Martin F."/>
        </authorList>
    </citation>
    <scope>NUCLEOTIDE SEQUENCE [LARGE SCALE GENOMIC DNA]</scope>
    <source>
        <strain evidence="2">Ve08.2h10</strain>
    </source>
</reference>